<dbReference type="Pfam" id="PF16215">
    <property type="entry name" value="DUF4876"/>
    <property type="match status" value="1"/>
</dbReference>
<reference evidence="3" key="1">
    <citation type="submission" date="2020-04" db="EMBL/GenBank/DDBJ databases">
        <authorList>
            <person name="Kittiwongwattana C."/>
        </authorList>
    </citation>
    <scope>NUCLEOTIDE SEQUENCE [LARGE SCALE GENOMIC DNA]</scope>
    <source>
        <strain evidence="3">1310</strain>
    </source>
</reference>
<gene>
    <name evidence="2" type="ORF">HF324_10385</name>
    <name evidence="1" type="ORF">HF329_10720</name>
</gene>
<dbReference type="PROSITE" id="PS51257">
    <property type="entry name" value="PROKAR_LIPOPROTEIN"/>
    <property type="match status" value="1"/>
</dbReference>
<evidence type="ECO:0000313" key="2">
    <source>
        <dbReference type="EMBL" id="QJB38249.1"/>
    </source>
</evidence>
<dbReference type="EMBL" id="CP051204">
    <property type="protein sequence ID" value="QJB38249.1"/>
    <property type="molecule type" value="Genomic_DNA"/>
</dbReference>
<evidence type="ECO:0000313" key="3">
    <source>
        <dbReference type="Proteomes" id="UP000502421"/>
    </source>
</evidence>
<evidence type="ECO:0000313" key="4">
    <source>
        <dbReference type="Proteomes" id="UP000503144"/>
    </source>
</evidence>
<keyword evidence="4" id="KW-1185">Reference proteome</keyword>
<reference evidence="1 4" key="2">
    <citation type="submission" date="2020-09" db="EMBL/GenBank/DDBJ databases">
        <authorList>
            <person name="Kittiwongwattana C."/>
        </authorList>
    </citation>
    <scope>NUCLEOTIDE SEQUENCE</scope>
    <source>
        <strain evidence="2 4">1303</strain>
        <strain evidence="1">1310</strain>
    </source>
</reference>
<dbReference type="Proteomes" id="UP000502421">
    <property type="component" value="Chromosome"/>
</dbReference>
<organism evidence="1 3">
    <name type="scientific">Chitinophaga oryzae</name>
    <dbReference type="NCBI Taxonomy" id="2725414"/>
    <lineage>
        <taxon>Bacteria</taxon>
        <taxon>Pseudomonadati</taxon>
        <taxon>Bacteroidota</taxon>
        <taxon>Chitinophagia</taxon>
        <taxon>Chitinophagales</taxon>
        <taxon>Chitinophagaceae</taxon>
        <taxon>Chitinophaga</taxon>
    </lineage>
</organism>
<accession>A0AAE6ZF12</accession>
<sequence length="445" mass="48343">MQKNLFRIAIAFIMLLAACKKDNDTGLQPVSISVGLKVAEEMGKLDISFKSAKVTISNVVTGQKYTGVVETDAGQVTFNSVVPGSYNIAVTLDVSAQAYEAATGIKADGNVFFSGAADAQAAVAPQNNFTVELRTGSSNTTWLIKQIYYAGSDTKDGALFRDQFVELYNNSDQVLYADSLYLCQVEGIETPLEQIDFTKPWVLPSGQWNWAVATGMAATNPNTDYIYAASLFRIPGDGKTYPVQPGASIIIAATAINHKAPYQDANGKTISVRNPELTVDLQGADFDVYMGDQPGITPLASDLNTNKPHLAVVHNFNRDMVLDNNGREGIMIFRSQAATATWKSYKTPNNVAAGKLKMQLPKKDIQVLDAVEMKQTPLNKRGPKRFSLDLDAGFNFVSNGSYSSQALLRKTKQRSAGRVILQDTNNSSVDFITIKADPSRKAFSN</sequence>
<proteinExistence type="predicted"/>
<dbReference type="AlphaFoldDB" id="A0AAE6ZF12"/>
<dbReference type="RefSeq" id="WP_168804022.1">
    <property type="nucleotide sequence ID" value="NZ_CP051204.2"/>
</dbReference>
<dbReference type="InterPro" id="IPR032627">
    <property type="entry name" value="DUF4876"/>
</dbReference>
<protein>
    <submittedName>
        <fullName evidence="1">DUF4876 domain-containing protein</fullName>
    </submittedName>
</protein>
<dbReference type="Proteomes" id="UP000503144">
    <property type="component" value="Chromosome"/>
</dbReference>
<name>A0AAE6ZF12_9BACT</name>
<dbReference type="EMBL" id="CP051205">
    <property type="protein sequence ID" value="QJB31765.1"/>
    <property type="molecule type" value="Genomic_DNA"/>
</dbReference>
<dbReference type="KEGG" id="coy:HF329_10720"/>
<evidence type="ECO:0000313" key="1">
    <source>
        <dbReference type="EMBL" id="QJB31765.1"/>
    </source>
</evidence>